<dbReference type="Gene3D" id="1.20.1250.20">
    <property type="entry name" value="MFS general substrate transporter like domains"/>
    <property type="match status" value="2"/>
</dbReference>
<feature type="domain" description="Major facilitator superfamily (MFS) profile" evidence="7">
    <location>
        <begin position="49"/>
        <end position="463"/>
    </location>
</feature>
<dbReference type="GO" id="GO:0016020">
    <property type="term" value="C:membrane"/>
    <property type="evidence" value="ECO:0007669"/>
    <property type="project" value="UniProtKB-SubCell"/>
</dbReference>
<keyword evidence="2" id="KW-0813">Transport</keyword>
<feature type="transmembrane region" description="Helical" evidence="6">
    <location>
        <begin position="140"/>
        <end position="164"/>
    </location>
</feature>
<proteinExistence type="predicted"/>
<evidence type="ECO:0000256" key="5">
    <source>
        <dbReference type="ARBA" id="ARBA00023136"/>
    </source>
</evidence>
<gene>
    <name evidence="8" type="ORF">P280DRAFT_472399</name>
</gene>
<feature type="transmembrane region" description="Helical" evidence="6">
    <location>
        <begin position="437"/>
        <end position="454"/>
    </location>
</feature>
<dbReference type="AlphaFoldDB" id="A0A6A6RPG2"/>
<feature type="transmembrane region" description="Helical" evidence="6">
    <location>
        <begin position="405"/>
        <end position="425"/>
    </location>
</feature>
<dbReference type="Pfam" id="PF07690">
    <property type="entry name" value="MFS_1"/>
    <property type="match status" value="1"/>
</dbReference>
<feature type="transmembrane region" description="Helical" evidence="6">
    <location>
        <begin position="176"/>
        <end position="200"/>
    </location>
</feature>
<evidence type="ECO:0000259" key="7">
    <source>
        <dbReference type="PROSITE" id="PS50850"/>
    </source>
</evidence>
<feature type="transmembrane region" description="Helical" evidence="6">
    <location>
        <begin position="315"/>
        <end position="334"/>
    </location>
</feature>
<feature type="transmembrane region" description="Helical" evidence="6">
    <location>
        <begin position="346"/>
        <end position="365"/>
    </location>
</feature>
<dbReference type="InterPro" id="IPR011701">
    <property type="entry name" value="MFS"/>
</dbReference>
<feature type="transmembrane region" description="Helical" evidence="6">
    <location>
        <begin position="114"/>
        <end position="134"/>
    </location>
</feature>
<dbReference type="EMBL" id="MU006794">
    <property type="protein sequence ID" value="KAF2637226.1"/>
    <property type="molecule type" value="Genomic_DNA"/>
</dbReference>
<dbReference type="Proteomes" id="UP000799753">
    <property type="component" value="Unassembled WGS sequence"/>
</dbReference>
<evidence type="ECO:0000256" key="1">
    <source>
        <dbReference type="ARBA" id="ARBA00004141"/>
    </source>
</evidence>
<keyword evidence="4 6" id="KW-1133">Transmembrane helix</keyword>
<accession>A0A6A6RPG2</accession>
<reference evidence="8" key="1">
    <citation type="journal article" date="2020" name="Stud. Mycol.">
        <title>101 Dothideomycetes genomes: a test case for predicting lifestyles and emergence of pathogens.</title>
        <authorList>
            <person name="Haridas S."/>
            <person name="Albert R."/>
            <person name="Binder M."/>
            <person name="Bloem J."/>
            <person name="Labutti K."/>
            <person name="Salamov A."/>
            <person name="Andreopoulos B."/>
            <person name="Baker S."/>
            <person name="Barry K."/>
            <person name="Bills G."/>
            <person name="Bluhm B."/>
            <person name="Cannon C."/>
            <person name="Castanera R."/>
            <person name="Culley D."/>
            <person name="Daum C."/>
            <person name="Ezra D."/>
            <person name="Gonzalez J."/>
            <person name="Henrissat B."/>
            <person name="Kuo A."/>
            <person name="Liang C."/>
            <person name="Lipzen A."/>
            <person name="Lutzoni F."/>
            <person name="Magnuson J."/>
            <person name="Mondo S."/>
            <person name="Nolan M."/>
            <person name="Ohm R."/>
            <person name="Pangilinan J."/>
            <person name="Park H.-J."/>
            <person name="Ramirez L."/>
            <person name="Alfaro M."/>
            <person name="Sun H."/>
            <person name="Tritt A."/>
            <person name="Yoshinaga Y."/>
            <person name="Zwiers L.-H."/>
            <person name="Turgeon B."/>
            <person name="Goodwin S."/>
            <person name="Spatafora J."/>
            <person name="Crous P."/>
            <person name="Grigoriev I."/>
        </authorList>
    </citation>
    <scope>NUCLEOTIDE SEQUENCE</scope>
    <source>
        <strain evidence="8">CBS 473.64</strain>
    </source>
</reference>
<feature type="transmembrane region" description="Helical" evidence="6">
    <location>
        <begin position="212"/>
        <end position="232"/>
    </location>
</feature>
<dbReference type="InterPro" id="IPR020846">
    <property type="entry name" value="MFS_dom"/>
</dbReference>
<name>A0A6A6RPG2_9PLEO</name>
<dbReference type="PROSITE" id="PS50850">
    <property type="entry name" value="MFS"/>
    <property type="match status" value="1"/>
</dbReference>
<dbReference type="FunFam" id="1.20.1250.20:FF:000057">
    <property type="entry name" value="MFS general substrate transporter"/>
    <property type="match status" value="1"/>
</dbReference>
<dbReference type="OrthoDB" id="2250022at2759"/>
<evidence type="ECO:0000256" key="3">
    <source>
        <dbReference type="ARBA" id="ARBA00022692"/>
    </source>
</evidence>
<dbReference type="InterPro" id="IPR036259">
    <property type="entry name" value="MFS_trans_sf"/>
</dbReference>
<keyword evidence="5 6" id="KW-0472">Membrane</keyword>
<evidence type="ECO:0000313" key="8">
    <source>
        <dbReference type="EMBL" id="KAF2637226.1"/>
    </source>
</evidence>
<protein>
    <submittedName>
        <fullName evidence="8">MFS general substrate transporter</fullName>
    </submittedName>
</protein>
<dbReference type="FunFam" id="1.20.1250.20:FF:000013">
    <property type="entry name" value="MFS general substrate transporter"/>
    <property type="match status" value="1"/>
</dbReference>
<dbReference type="SUPFAM" id="SSF103473">
    <property type="entry name" value="MFS general substrate transporter"/>
    <property type="match status" value="1"/>
</dbReference>
<feature type="transmembrane region" description="Helical" evidence="6">
    <location>
        <begin position="371"/>
        <end position="393"/>
    </location>
</feature>
<dbReference type="PANTHER" id="PTHR43791">
    <property type="entry name" value="PERMEASE-RELATED"/>
    <property type="match status" value="1"/>
</dbReference>
<dbReference type="PANTHER" id="PTHR43791:SF6">
    <property type="entry name" value="TRANSPORTER, PUTATIVE (AFU_ORTHOLOGUE AFUA_1G16690)-RELATED"/>
    <property type="match status" value="1"/>
</dbReference>
<evidence type="ECO:0000313" key="9">
    <source>
        <dbReference type="Proteomes" id="UP000799753"/>
    </source>
</evidence>
<evidence type="ECO:0000256" key="6">
    <source>
        <dbReference type="SAM" id="Phobius"/>
    </source>
</evidence>
<keyword evidence="9" id="KW-1185">Reference proteome</keyword>
<keyword evidence="3 6" id="KW-0812">Transmembrane</keyword>
<evidence type="ECO:0000256" key="2">
    <source>
        <dbReference type="ARBA" id="ARBA00022448"/>
    </source>
</evidence>
<dbReference type="GO" id="GO:0022857">
    <property type="term" value="F:transmembrane transporter activity"/>
    <property type="evidence" value="ECO:0007669"/>
    <property type="project" value="InterPro"/>
</dbReference>
<evidence type="ECO:0000256" key="4">
    <source>
        <dbReference type="ARBA" id="ARBA00022989"/>
    </source>
</evidence>
<feature type="transmembrane region" description="Helical" evidence="6">
    <location>
        <begin position="283"/>
        <end position="303"/>
    </location>
</feature>
<organism evidence="8 9">
    <name type="scientific">Massarina eburnea CBS 473.64</name>
    <dbReference type="NCBI Taxonomy" id="1395130"/>
    <lineage>
        <taxon>Eukaryota</taxon>
        <taxon>Fungi</taxon>
        <taxon>Dikarya</taxon>
        <taxon>Ascomycota</taxon>
        <taxon>Pezizomycotina</taxon>
        <taxon>Dothideomycetes</taxon>
        <taxon>Pleosporomycetidae</taxon>
        <taxon>Pleosporales</taxon>
        <taxon>Massarineae</taxon>
        <taxon>Massarinaceae</taxon>
        <taxon>Massarina</taxon>
    </lineage>
</organism>
<comment type="subcellular location">
    <subcellularLocation>
        <location evidence="1">Membrane</location>
        <topology evidence="1">Multi-pass membrane protein</topology>
    </subcellularLocation>
</comment>
<sequence length="504" mass="55631">MASKDTKDAALDATVHNTEHVKTGGIASTMDPERRKQVEKSLKLKLDLRCSFFVIIYIMNYLDRNNIASARLQGLQDDLGINDVEYSTCLSILYVGYILMQIPSNMAINLISRPSVYIGTAMLLWGMISTLSGVTNNFGGMVAVRFCIGFVEAAFLPGALLILSKWYTRRELTTRNAILFCGNLISNAFSSLVAAGVLSNMEGTLGHPAWRWLYWIEGAITMLVAIMAAFILPDLPHNTRGFTEEERAVAVLRMTEDVGEADTDSEGQSVFTGLLMAVKDLKIYVMMLTFTAYVVGLSFNAFFPTLTGTLGFPRIPTLLMSAPPWVFSCIVSLINAWHADHTEERFWHIVGPIIGGLIGFIISMATENTAARYVALFLQASSYAGFIVFYSWISSSFPRPPAKRAVAIAMINAFSQLGNVAGSYVWSMKDNGYRKSYGIVTAMFGVTIAGCYYFKVILQRLNKKIEEGEEAWVTSGDVAAETAKVEGVSVEEGIRLQRGFRYLV</sequence>